<reference evidence="1" key="2">
    <citation type="journal article" date="2021" name="PeerJ">
        <title>Extensive microbial diversity within the chicken gut microbiome revealed by metagenomics and culture.</title>
        <authorList>
            <person name="Gilroy R."/>
            <person name="Ravi A."/>
            <person name="Getino M."/>
            <person name="Pursley I."/>
            <person name="Horton D.L."/>
            <person name="Alikhan N.F."/>
            <person name="Baker D."/>
            <person name="Gharbi K."/>
            <person name="Hall N."/>
            <person name="Watson M."/>
            <person name="Adriaenssens E.M."/>
            <person name="Foster-Nyarko E."/>
            <person name="Jarju S."/>
            <person name="Secka A."/>
            <person name="Antonio M."/>
            <person name="Oren A."/>
            <person name="Chaudhuri R.R."/>
            <person name="La Ragione R."/>
            <person name="Hildebrand F."/>
            <person name="Pallen M.J."/>
        </authorList>
    </citation>
    <scope>NUCLEOTIDE SEQUENCE</scope>
    <source>
        <strain evidence="1">35461</strain>
    </source>
</reference>
<name>A0A9D1NLC0_9BACT</name>
<proteinExistence type="predicted"/>
<dbReference type="InterPro" id="IPR024523">
    <property type="entry name" value="DUF3793"/>
</dbReference>
<sequence length="111" mass="11856">AVRCGAKPAELLRVPLCGRAGMAGCDAVRNVFARLGLPYRILSEDAGGALALFYHPTRLNEALSDSRASAFLTRPGLPGNALTLFSLNRHHHTSTPSFYADVARKPSGGFF</sequence>
<feature type="non-terminal residue" evidence="1">
    <location>
        <position position="1"/>
    </location>
</feature>
<protein>
    <submittedName>
        <fullName evidence="1">DUF3793 family protein</fullName>
    </submittedName>
</protein>
<accession>A0A9D1NLC0</accession>
<gene>
    <name evidence="1" type="ORF">IAC79_01430</name>
</gene>
<dbReference type="Pfam" id="PF12672">
    <property type="entry name" value="DUF3793"/>
    <property type="match status" value="1"/>
</dbReference>
<organism evidence="1 2">
    <name type="scientific">Candidatus Spyradenecus faecavium</name>
    <dbReference type="NCBI Taxonomy" id="2840947"/>
    <lineage>
        <taxon>Bacteria</taxon>
        <taxon>Pseudomonadati</taxon>
        <taxon>Lentisphaerota</taxon>
        <taxon>Lentisphaeria</taxon>
        <taxon>Lentisphaerales</taxon>
        <taxon>Lentisphaeraceae</taxon>
        <taxon>Lentisphaeraceae incertae sedis</taxon>
        <taxon>Candidatus Spyradenecus</taxon>
    </lineage>
</organism>
<evidence type="ECO:0000313" key="1">
    <source>
        <dbReference type="EMBL" id="HIV08761.1"/>
    </source>
</evidence>
<dbReference type="Proteomes" id="UP000886845">
    <property type="component" value="Unassembled WGS sequence"/>
</dbReference>
<evidence type="ECO:0000313" key="2">
    <source>
        <dbReference type="Proteomes" id="UP000886845"/>
    </source>
</evidence>
<reference evidence="1" key="1">
    <citation type="submission" date="2020-10" db="EMBL/GenBank/DDBJ databases">
        <authorList>
            <person name="Gilroy R."/>
        </authorList>
    </citation>
    <scope>NUCLEOTIDE SEQUENCE</scope>
    <source>
        <strain evidence="1">35461</strain>
    </source>
</reference>
<comment type="caution">
    <text evidence="1">The sequence shown here is derived from an EMBL/GenBank/DDBJ whole genome shotgun (WGS) entry which is preliminary data.</text>
</comment>
<dbReference type="AlphaFoldDB" id="A0A9D1NLC0"/>
<dbReference type="EMBL" id="DVOR01000046">
    <property type="protein sequence ID" value="HIV08761.1"/>
    <property type="molecule type" value="Genomic_DNA"/>
</dbReference>